<keyword evidence="4 5" id="KW-0472">Membrane</keyword>
<evidence type="ECO:0000256" key="2">
    <source>
        <dbReference type="ARBA" id="ARBA00022692"/>
    </source>
</evidence>
<comment type="caution">
    <text evidence="6">The sequence shown here is derived from an EMBL/GenBank/DDBJ whole genome shotgun (WGS) entry which is preliminary data.</text>
</comment>
<dbReference type="GO" id="GO:0022857">
    <property type="term" value="F:transmembrane transporter activity"/>
    <property type="evidence" value="ECO:0007669"/>
    <property type="project" value="InterPro"/>
</dbReference>
<feature type="transmembrane region" description="Helical" evidence="5">
    <location>
        <begin position="239"/>
        <end position="257"/>
    </location>
</feature>
<dbReference type="SUPFAM" id="SSF103473">
    <property type="entry name" value="MFS general substrate transporter"/>
    <property type="match status" value="1"/>
</dbReference>
<evidence type="ECO:0000313" key="8">
    <source>
        <dbReference type="Proteomes" id="UP000266196"/>
    </source>
</evidence>
<comment type="subcellular location">
    <subcellularLocation>
        <location evidence="1">Membrane</location>
        <topology evidence="1">Multi-pass membrane protein</topology>
    </subcellularLocation>
</comment>
<dbReference type="Gene3D" id="1.20.1250.20">
    <property type="entry name" value="MFS general substrate transporter like domains"/>
    <property type="match status" value="1"/>
</dbReference>
<dbReference type="InterPro" id="IPR049680">
    <property type="entry name" value="FLVCR1-2_SLC49-like"/>
</dbReference>
<dbReference type="Pfam" id="PF07690">
    <property type="entry name" value="MFS_1"/>
    <property type="match status" value="1"/>
</dbReference>
<dbReference type="EMBL" id="QUTE01021738">
    <property type="protein sequence ID" value="RHY83278.1"/>
    <property type="molecule type" value="Genomic_DNA"/>
</dbReference>
<evidence type="ECO:0000313" key="9">
    <source>
        <dbReference type="Proteomes" id="UP000286510"/>
    </source>
</evidence>
<keyword evidence="3 5" id="KW-1133">Transmembrane helix</keyword>
<evidence type="ECO:0000313" key="6">
    <source>
        <dbReference type="EMBL" id="RHY83278.1"/>
    </source>
</evidence>
<evidence type="ECO:0000256" key="4">
    <source>
        <dbReference type="ARBA" id="ARBA00023136"/>
    </source>
</evidence>
<feature type="transmembrane region" description="Helical" evidence="5">
    <location>
        <begin position="209"/>
        <end position="227"/>
    </location>
</feature>
<dbReference type="Proteomes" id="UP000286510">
    <property type="component" value="Unassembled WGS sequence"/>
</dbReference>
<evidence type="ECO:0000256" key="3">
    <source>
        <dbReference type="ARBA" id="ARBA00022989"/>
    </source>
</evidence>
<feature type="transmembrane region" description="Helical" evidence="5">
    <location>
        <begin position="133"/>
        <end position="153"/>
    </location>
</feature>
<evidence type="ECO:0008006" key="10">
    <source>
        <dbReference type="Google" id="ProtNLM"/>
    </source>
</evidence>
<organism evidence="6 8">
    <name type="scientific">Aphanomyces astaci</name>
    <name type="common">Crayfish plague agent</name>
    <dbReference type="NCBI Taxonomy" id="112090"/>
    <lineage>
        <taxon>Eukaryota</taxon>
        <taxon>Sar</taxon>
        <taxon>Stramenopiles</taxon>
        <taxon>Oomycota</taxon>
        <taxon>Saprolegniomycetes</taxon>
        <taxon>Saprolegniales</taxon>
        <taxon>Verrucalvaceae</taxon>
        <taxon>Aphanomyces</taxon>
    </lineage>
</organism>
<protein>
    <recommendedName>
        <fullName evidence="10">Major facilitator superfamily (MFS) profile domain-containing protein</fullName>
    </recommendedName>
</protein>
<accession>A0A397EKB0</accession>
<dbReference type="PANTHER" id="PTHR10924">
    <property type="entry name" value="MAJOR FACILITATOR SUPERFAMILY PROTEIN-RELATED"/>
    <property type="match status" value="1"/>
</dbReference>
<feature type="transmembrane region" description="Helical" evidence="5">
    <location>
        <begin position="309"/>
        <end position="329"/>
    </location>
</feature>
<name>A0A397EKB0_APHAT</name>
<proteinExistence type="predicted"/>
<dbReference type="Proteomes" id="UP000266196">
    <property type="component" value="Unassembled WGS sequence"/>
</dbReference>
<evidence type="ECO:0000256" key="1">
    <source>
        <dbReference type="ARBA" id="ARBA00004141"/>
    </source>
</evidence>
<gene>
    <name evidence="7" type="ORF">DYB26_001114</name>
    <name evidence="6" type="ORF">DYB31_000501</name>
</gene>
<keyword evidence="2 5" id="KW-0812">Transmembrane</keyword>
<dbReference type="AlphaFoldDB" id="A0A397EKB0"/>
<dbReference type="InterPro" id="IPR036259">
    <property type="entry name" value="MFS_trans_sf"/>
</dbReference>
<reference evidence="8 9" key="1">
    <citation type="submission" date="2018-08" db="EMBL/GenBank/DDBJ databases">
        <title>Aphanomyces genome sequencing and annotation.</title>
        <authorList>
            <person name="Minardi D."/>
            <person name="Oidtmann B."/>
            <person name="Van Der Giezen M."/>
            <person name="Studholme D.J."/>
        </authorList>
    </citation>
    <scope>NUCLEOTIDE SEQUENCE [LARGE SCALE GENOMIC DNA]</scope>
    <source>
        <strain evidence="6 8">197901</strain>
        <strain evidence="7 9">FDL457</strain>
    </source>
</reference>
<sequence>MVAILSMLSCLNQAICYTYAPVSHFAEQGWHHTITCTTLITVYFVAYIPFAFIGSWIMDHRGLRFGVLLGAGLQAAGASLRVVGDWIDPSYQLYLLFGGQMLAAVAMPFMVNSPPMLSALWFPPSQRAIATSVAVNCNQLGIALVYILCPLVVTSVTDIPNWTLLIAALSMAAFVVTIFWFKSSTKFLNVDDDVSYDWHQWLSAFHHDGFFLTVFVFAVAETVTNVLSSLLNHILRADVFTKVHLISFLISFLCAHPTTEATVAALQQLCGNFLSAVLVPVLGSIQHAADEVHAQQAAGHEASYWMETFITPEVVLSVLVFIVASVFCGL</sequence>
<dbReference type="VEuPathDB" id="FungiDB:H257_05182"/>
<dbReference type="PANTHER" id="PTHR10924:SF6">
    <property type="entry name" value="SOLUTE CARRIER FAMILY 49 MEMBER A3"/>
    <property type="match status" value="1"/>
</dbReference>
<evidence type="ECO:0000313" key="7">
    <source>
        <dbReference type="EMBL" id="RHZ39454.1"/>
    </source>
</evidence>
<evidence type="ECO:0000256" key="5">
    <source>
        <dbReference type="SAM" id="Phobius"/>
    </source>
</evidence>
<feature type="transmembrane region" description="Helical" evidence="5">
    <location>
        <begin position="159"/>
        <end position="181"/>
    </location>
</feature>
<dbReference type="EMBL" id="QUTF01007621">
    <property type="protein sequence ID" value="RHZ39454.1"/>
    <property type="molecule type" value="Genomic_DNA"/>
</dbReference>
<feature type="transmembrane region" description="Helical" evidence="5">
    <location>
        <begin position="65"/>
        <end position="87"/>
    </location>
</feature>
<dbReference type="InterPro" id="IPR011701">
    <property type="entry name" value="MFS"/>
</dbReference>
<feature type="transmembrane region" description="Helical" evidence="5">
    <location>
        <begin position="32"/>
        <end position="53"/>
    </location>
</feature>
<feature type="transmembrane region" description="Helical" evidence="5">
    <location>
        <begin position="93"/>
        <end position="112"/>
    </location>
</feature>
<dbReference type="GO" id="GO:0016020">
    <property type="term" value="C:membrane"/>
    <property type="evidence" value="ECO:0007669"/>
    <property type="project" value="UniProtKB-SubCell"/>
</dbReference>